<dbReference type="EMBL" id="JBHRYB010000007">
    <property type="protein sequence ID" value="MFC3680392.1"/>
    <property type="molecule type" value="Genomic_DNA"/>
</dbReference>
<reference evidence="2" key="1">
    <citation type="journal article" date="2019" name="Int. J. Syst. Evol. Microbiol.">
        <title>The Global Catalogue of Microorganisms (GCM) 10K type strain sequencing project: providing services to taxonomists for standard genome sequencing and annotation.</title>
        <authorList>
            <consortium name="The Broad Institute Genomics Platform"/>
            <consortium name="The Broad Institute Genome Sequencing Center for Infectious Disease"/>
            <person name="Wu L."/>
            <person name="Ma J."/>
        </authorList>
    </citation>
    <scope>NUCLEOTIDE SEQUENCE [LARGE SCALE GENOMIC DNA]</scope>
    <source>
        <strain evidence="2">KCTC 42424</strain>
    </source>
</reference>
<dbReference type="Proteomes" id="UP001595722">
    <property type="component" value="Unassembled WGS sequence"/>
</dbReference>
<dbReference type="RefSeq" id="WP_376866342.1">
    <property type="nucleotide sequence ID" value="NZ_JBHRYB010000007.1"/>
</dbReference>
<evidence type="ECO:0000313" key="1">
    <source>
        <dbReference type="EMBL" id="MFC3680392.1"/>
    </source>
</evidence>
<proteinExistence type="predicted"/>
<dbReference type="Pfam" id="PF12069">
    <property type="entry name" value="DUF3549"/>
    <property type="match status" value="1"/>
</dbReference>
<gene>
    <name evidence="1" type="ORF">ACFOMG_09815</name>
</gene>
<name>A0ABV7VU71_9GAMM</name>
<comment type="caution">
    <text evidence="1">The sequence shown here is derived from an EMBL/GenBank/DDBJ whole genome shotgun (WGS) entry which is preliminary data.</text>
</comment>
<organism evidence="1 2">
    <name type="scientific">Bacterioplanoides pacificum</name>
    <dbReference type="NCBI Taxonomy" id="1171596"/>
    <lineage>
        <taxon>Bacteria</taxon>
        <taxon>Pseudomonadati</taxon>
        <taxon>Pseudomonadota</taxon>
        <taxon>Gammaproteobacteria</taxon>
        <taxon>Oceanospirillales</taxon>
        <taxon>Oceanospirillaceae</taxon>
        <taxon>Bacterioplanoides</taxon>
    </lineage>
</organism>
<keyword evidence="2" id="KW-1185">Reference proteome</keyword>
<evidence type="ECO:0000313" key="2">
    <source>
        <dbReference type="Proteomes" id="UP001595722"/>
    </source>
</evidence>
<protein>
    <submittedName>
        <fullName evidence="1">DUF3549 family protein</fullName>
    </submittedName>
</protein>
<sequence>MTIGQLVEKSGAQMRIFDLGRRIEKISRKDFAAFEQLAKPYPTPYLKHAWVGVLSWNPKQPGQHNIWFLKLPLDEQNILQPGPRDQFLEHWLRVVADPDKEHGEAPCSFKPDANRMAYFHALALMTLGQPVTQYYATTRAYLSGDLGWDNWQQLGLQGLAEVVARSSQDHNEALLAQAIGQMPALPRNVLLGYLENIQPGHDLTVAVNDCLSQVVAAGPEAADLAAFARGLSHSVNLQQRKLLLQAILAHPNSRAVEVLAAIGSRCWLDLTGEILFAYLEALADNEQGSNVFTALVADLMTLPGMREQILQVFRREDRSDKLSAAIGELMSLVQNASVVQ</sequence>
<dbReference type="InterPro" id="IPR021936">
    <property type="entry name" value="DUF3549"/>
</dbReference>
<accession>A0ABV7VU71</accession>